<keyword evidence="1" id="KW-0812">Transmembrane</keyword>
<dbReference type="EMBL" id="CP051128">
    <property type="protein sequence ID" value="QIZ05734.1"/>
    <property type="molecule type" value="Genomic_DNA"/>
</dbReference>
<dbReference type="AlphaFoldDB" id="A0A6H1NWQ8"/>
<keyword evidence="1" id="KW-1133">Transmembrane helix</keyword>
<name>A0A6H1NWQ8_PRIMG</name>
<proteinExistence type="predicted"/>
<evidence type="ECO:0000256" key="1">
    <source>
        <dbReference type="SAM" id="Phobius"/>
    </source>
</evidence>
<reference evidence="2 3" key="1">
    <citation type="submission" date="2020-04" db="EMBL/GenBank/DDBJ databases">
        <title>Genome-Wide Identification of 5-Methylcytosine Sites in Bacterial Genomes By High-Throughput Sequencing of MspJI Restriction Fragments.</title>
        <authorList>
            <person name="Wu V."/>
        </authorList>
    </citation>
    <scope>NUCLEOTIDE SEQUENCE [LARGE SCALE GENOMIC DNA]</scope>
    <source>
        <strain evidence="2 3">S2</strain>
    </source>
</reference>
<keyword evidence="1" id="KW-0472">Membrane</keyword>
<feature type="transmembrane region" description="Helical" evidence="1">
    <location>
        <begin position="6"/>
        <end position="27"/>
    </location>
</feature>
<feature type="transmembrane region" description="Helical" evidence="1">
    <location>
        <begin position="132"/>
        <end position="150"/>
    </location>
</feature>
<accession>A0A6H1NWQ8</accession>
<evidence type="ECO:0000313" key="3">
    <source>
        <dbReference type="Proteomes" id="UP000501868"/>
    </source>
</evidence>
<reference evidence="2 3" key="2">
    <citation type="submission" date="2020-04" db="EMBL/GenBank/DDBJ databases">
        <authorList>
            <person name="Fomenkov A."/>
            <person name="Anton B.P."/>
            <person name="Roberts R.J."/>
        </authorList>
    </citation>
    <scope>NUCLEOTIDE SEQUENCE [LARGE SCALE GENOMIC DNA]</scope>
    <source>
        <strain evidence="2 3">S2</strain>
    </source>
</reference>
<feature type="transmembrane region" description="Helical" evidence="1">
    <location>
        <begin position="34"/>
        <end position="57"/>
    </location>
</feature>
<dbReference type="Proteomes" id="UP000501868">
    <property type="component" value="Chromosome"/>
</dbReference>
<evidence type="ECO:0000313" key="2">
    <source>
        <dbReference type="EMBL" id="QIZ05734.1"/>
    </source>
</evidence>
<sequence length="157" mass="18597">MKKKDQLPTVIRIGLIILSWSTIFFLPKEARKKYVPVATFSSLLVVILSMLSFHFKWWRVKGGILDKTFNDFSFIFGPYFVGTMWIFHLSFGKFWLYSLINIFMDTSLLYPFNWLFQKLNVYKLVNITPKQLLYTTLSFALALYGYQIYITRPKSSK</sequence>
<feature type="transmembrane region" description="Helical" evidence="1">
    <location>
        <begin position="94"/>
        <end position="112"/>
    </location>
</feature>
<protein>
    <submittedName>
        <fullName evidence="2">Uncharacterized protein</fullName>
    </submittedName>
</protein>
<feature type="transmembrane region" description="Helical" evidence="1">
    <location>
        <begin position="69"/>
        <end position="87"/>
    </location>
</feature>
<gene>
    <name evidence="2" type="ORF">HFZ78_02360</name>
</gene>
<organism evidence="2 3">
    <name type="scientific">Priestia megaterium</name>
    <name type="common">Bacillus megaterium</name>
    <dbReference type="NCBI Taxonomy" id="1404"/>
    <lineage>
        <taxon>Bacteria</taxon>
        <taxon>Bacillati</taxon>
        <taxon>Bacillota</taxon>
        <taxon>Bacilli</taxon>
        <taxon>Bacillales</taxon>
        <taxon>Bacillaceae</taxon>
        <taxon>Priestia</taxon>
    </lineage>
</organism>